<feature type="transmembrane region" description="Helical" evidence="2">
    <location>
        <begin position="227"/>
        <end position="245"/>
    </location>
</feature>
<dbReference type="PANTHER" id="PTHR22911:SF76">
    <property type="entry name" value="EAMA DOMAIN-CONTAINING PROTEIN"/>
    <property type="match status" value="1"/>
</dbReference>
<feature type="transmembrane region" description="Helical" evidence="2">
    <location>
        <begin position="139"/>
        <end position="158"/>
    </location>
</feature>
<proteinExistence type="inferred from homology"/>
<accession>A0AA44BDW1</accession>
<feature type="transmembrane region" description="Helical" evidence="2">
    <location>
        <begin position="52"/>
        <end position="70"/>
    </location>
</feature>
<feature type="transmembrane region" description="Helical" evidence="2">
    <location>
        <begin position="82"/>
        <end position="100"/>
    </location>
</feature>
<organism evidence="4 5">
    <name type="scientific">Isachenkonia alkalipeptolytica</name>
    <dbReference type="NCBI Taxonomy" id="2565777"/>
    <lineage>
        <taxon>Bacteria</taxon>
        <taxon>Bacillati</taxon>
        <taxon>Bacillota</taxon>
        <taxon>Clostridia</taxon>
        <taxon>Eubacteriales</taxon>
        <taxon>Clostridiaceae</taxon>
        <taxon>Isachenkonia</taxon>
    </lineage>
</organism>
<dbReference type="PANTHER" id="PTHR22911">
    <property type="entry name" value="ACYL-MALONYL CONDENSING ENZYME-RELATED"/>
    <property type="match status" value="1"/>
</dbReference>
<reference evidence="4 5" key="1">
    <citation type="submission" date="2019-04" db="EMBL/GenBank/DDBJ databases">
        <title>Isachenkonia alkalipeptolytica gen. nov. sp. nov. a new anaerobic, alkiliphilic organothrophic bacterium capable to reduce synthesized ferrihydrite isolated from a soda lake.</title>
        <authorList>
            <person name="Toshchakov S.V."/>
            <person name="Zavarzina D.G."/>
            <person name="Zhilina T.N."/>
            <person name="Kostrikina N.A."/>
            <person name="Kublanov I.V."/>
        </authorList>
    </citation>
    <scope>NUCLEOTIDE SEQUENCE [LARGE SCALE GENOMIC DNA]</scope>
    <source>
        <strain evidence="4 5">Z-1701</strain>
    </source>
</reference>
<dbReference type="InterPro" id="IPR037185">
    <property type="entry name" value="EmrE-like"/>
</dbReference>
<comment type="similarity">
    <text evidence="1">Belongs to the EamA transporter family.</text>
</comment>
<evidence type="ECO:0000256" key="1">
    <source>
        <dbReference type="ARBA" id="ARBA00007362"/>
    </source>
</evidence>
<keyword evidence="2" id="KW-1133">Transmembrane helix</keyword>
<protein>
    <submittedName>
        <fullName evidence="4">DMT family transporter</fullName>
    </submittedName>
</protein>
<keyword evidence="5" id="KW-1185">Reference proteome</keyword>
<feature type="transmembrane region" description="Helical" evidence="2">
    <location>
        <begin position="196"/>
        <end position="215"/>
    </location>
</feature>
<keyword evidence="2" id="KW-0812">Transmembrane</keyword>
<feature type="domain" description="EamA" evidence="3">
    <location>
        <begin position="165"/>
        <end position="298"/>
    </location>
</feature>
<gene>
    <name evidence="4" type="ORF">ISALK_09370</name>
</gene>
<dbReference type="EMBL" id="SUMG01000010">
    <property type="protein sequence ID" value="NBG88709.1"/>
    <property type="molecule type" value="Genomic_DNA"/>
</dbReference>
<sequence>MKIPEQGKKEGKEMEDKALGKVYLIMGLGILGVSVSAVLIRSTEAPSTVIAMYRMVFTFLLFTPLVIKKGGLPLKIIGRRGIALALLSGFFLALHFAAWIESLKHTTIASSTVLVSLQPLFTATLGYFFYKERLRRGQIVGMGIAILGSAFIGLSDFIGGGGHFYGDLLAVLGGAFASVYVLLGRGLRKTVGNLDYVYLAYGSCSVTLLAANLLGQTPLTGYSGNDYLIFIGLAVFSTIGGHTVFNWALKYVEANKVSVALLGEPIGATMLGFLILREVPSQAQLISAGIILLGLYIFIKDSFQRKKTTAALS</sequence>
<feature type="transmembrane region" description="Helical" evidence="2">
    <location>
        <begin position="257"/>
        <end position="276"/>
    </location>
</feature>
<feature type="transmembrane region" description="Helical" evidence="2">
    <location>
        <begin position="164"/>
        <end position="184"/>
    </location>
</feature>
<dbReference type="Proteomes" id="UP000449710">
    <property type="component" value="Unassembled WGS sequence"/>
</dbReference>
<feature type="domain" description="EamA" evidence="3">
    <location>
        <begin position="27"/>
        <end position="152"/>
    </location>
</feature>
<name>A0AA44BDW1_9CLOT</name>
<evidence type="ECO:0000256" key="2">
    <source>
        <dbReference type="SAM" id="Phobius"/>
    </source>
</evidence>
<dbReference type="InterPro" id="IPR000620">
    <property type="entry name" value="EamA_dom"/>
</dbReference>
<evidence type="ECO:0000259" key="3">
    <source>
        <dbReference type="Pfam" id="PF00892"/>
    </source>
</evidence>
<keyword evidence="2" id="KW-0472">Membrane</keyword>
<dbReference type="GO" id="GO:0016020">
    <property type="term" value="C:membrane"/>
    <property type="evidence" value="ECO:0007669"/>
    <property type="project" value="InterPro"/>
</dbReference>
<evidence type="ECO:0000313" key="4">
    <source>
        <dbReference type="EMBL" id="NBG88709.1"/>
    </source>
</evidence>
<feature type="transmembrane region" description="Helical" evidence="2">
    <location>
        <begin position="282"/>
        <end position="299"/>
    </location>
</feature>
<feature type="transmembrane region" description="Helical" evidence="2">
    <location>
        <begin position="106"/>
        <end position="130"/>
    </location>
</feature>
<dbReference type="AlphaFoldDB" id="A0AA44BDW1"/>
<comment type="caution">
    <text evidence="4">The sequence shown here is derived from an EMBL/GenBank/DDBJ whole genome shotgun (WGS) entry which is preliminary data.</text>
</comment>
<dbReference type="Pfam" id="PF00892">
    <property type="entry name" value="EamA"/>
    <property type="match status" value="2"/>
</dbReference>
<feature type="transmembrane region" description="Helical" evidence="2">
    <location>
        <begin position="21"/>
        <end position="40"/>
    </location>
</feature>
<dbReference type="SUPFAM" id="SSF103481">
    <property type="entry name" value="Multidrug resistance efflux transporter EmrE"/>
    <property type="match status" value="2"/>
</dbReference>
<evidence type="ECO:0000313" key="5">
    <source>
        <dbReference type="Proteomes" id="UP000449710"/>
    </source>
</evidence>